<reference evidence="2" key="1">
    <citation type="journal article" date="2014" name="Front. Microbiol.">
        <title>High frequency of phylogenetically diverse reductive dehalogenase-homologous genes in deep subseafloor sedimentary metagenomes.</title>
        <authorList>
            <person name="Kawai M."/>
            <person name="Futagami T."/>
            <person name="Toyoda A."/>
            <person name="Takaki Y."/>
            <person name="Nishi S."/>
            <person name="Hori S."/>
            <person name="Arai W."/>
            <person name="Tsubouchi T."/>
            <person name="Morono Y."/>
            <person name="Uchiyama I."/>
            <person name="Ito T."/>
            <person name="Fujiyama A."/>
            <person name="Inagaki F."/>
            <person name="Takami H."/>
        </authorList>
    </citation>
    <scope>NUCLEOTIDE SEQUENCE</scope>
    <source>
        <strain evidence="2">Expedition CK06-06</strain>
    </source>
</reference>
<feature type="compositionally biased region" description="Polar residues" evidence="1">
    <location>
        <begin position="60"/>
        <end position="82"/>
    </location>
</feature>
<name>X0UJX2_9ZZZZ</name>
<dbReference type="AlphaFoldDB" id="X0UJX2"/>
<feature type="non-terminal residue" evidence="2">
    <location>
        <position position="1"/>
    </location>
</feature>
<dbReference type="EMBL" id="BARS01025594">
    <property type="protein sequence ID" value="GAG05895.1"/>
    <property type="molecule type" value="Genomic_DNA"/>
</dbReference>
<feature type="region of interest" description="Disordered" evidence="1">
    <location>
        <begin position="57"/>
        <end position="82"/>
    </location>
</feature>
<comment type="caution">
    <text evidence="2">The sequence shown here is derived from an EMBL/GenBank/DDBJ whole genome shotgun (WGS) entry which is preliminary data.</text>
</comment>
<evidence type="ECO:0000256" key="1">
    <source>
        <dbReference type="SAM" id="MobiDB-lite"/>
    </source>
</evidence>
<evidence type="ECO:0000313" key="2">
    <source>
        <dbReference type="EMBL" id="GAG05895.1"/>
    </source>
</evidence>
<protein>
    <submittedName>
        <fullName evidence="2">Uncharacterized protein</fullName>
    </submittedName>
</protein>
<accession>X0UJX2</accession>
<proteinExistence type="predicted"/>
<organism evidence="2">
    <name type="scientific">marine sediment metagenome</name>
    <dbReference type="NCBI Taxonomy" id="412755"/>
    <lineage>
        <taxon>unclassified sequences</taxon>
        <taxon>metagenomes</taxon>
        <taxon>ecological metagenomes</taxon>
    </lineage>
</organism>
<gene>
    <name evidence="2" type="ORF">S01H1_40416</name>
</gene>
<sequence length="82" mass="8592">DTGVTASASDYGALVELHGTLLGWTDGNGRLSHTFDQAGFYLLVAVKQAYFPGSAPINIRDTSQVDQTDVESATTDDGGVTQ</sequence>